<gene>
    <name evidence="1" type="ORF">DI536_31020</name>
</gene>
<dbReference type="Proteomes" id="UP000249061">
    <property type="component" value="Unassembled WGS sequence"/>
</dbReference>
<evidence type="ECO:0000313" key="1">
    <source>
        <dbReference type="EMBL" id="PZR06056.1"/>
    </source>
</evidence>
<proteinExistence type="predicted"/>
<name>A0A2W5T264_9BACT</name>
<dbReference type="EMBL" id="QFQP01000040">
    <property type="protein sequence ID" value="PZR06056.1"/>
    <property type="molecule type" value="Genomic_DNA"/>
</dbReference>
<protein>
    <submittedName>
        <fullName evidence="1">Uncharacterized protein</fullName>
    </submittedName>
</protein>
<reference evidence="1 2" key="1">
    <citation type="submission" date="2017-08" db="EMBL/GenBank/DDBJ databases">
        <title>Infants hospitalized years apart are colonized by the same room-sourced microbial strains.</title>
        <authorList>
            <person name="Brooks B."/>
            <person name="Olm M.R."/>
            <person name="Firek B.A."/>
            <person name="Baker R."/>
            <person name="Thomas B.C."/>
            <person name="Morowitz M.J."/>
            <person name="Banfield J.F."/>
        </authorList>
    </citation>
    <scope>NUCLEOTIDE SEQUENCE [LARGE SCALE GENOMIC DNA]</scope>
    <source>
        <strain evidence="1">S2_003_000_R2_14</strain>
    </source>
</reference>
<organism evidence="1 2">
    <name type="scientific">Archangium gephyra</name>
    <dbReference type="NCBI Taxonomy" id="48"/>
    <lineage>
        <taxon>Bacteria</taxon>
        <taxon>Pseudomonadati</taxon>
        <taxon>Myxococcota</taxon>
        <taxon>Myxococcia</taxon>
        <taxon>Myxococcales</taxon>
        <taxon>Cystobacterineae</taxon>
        <taxon>Archangiaceae</taxon>
        <taxon>Archangium</taxon>
    </lineage>
</organism>
<accession>A0A2W5T264</accession>
<dbReference type="AlphaFoldDB" id="A0A2W5T264"/>
<evidence type="ECO:0000313" key="2">
    <source>
        <dbReference type="Proteomes" id="UP000249061"/>
    </source>
</evidence>
<sequence length="148" mass="15188">MTVDVSGGKIRVTGTPTETGEFTLDLRPDDDVMACEYQGTSLMNFALKFTVVPAECETNLACRLFNRGACTQSSTCVPSPSYVSAACIPTVGSSGVCVDVNGPADQCTGALSAMTLTTVEGAQVDSCVVTPAITGCNHHVCFGPPVAA</sequence>
<comment type="caution">
    <text evidence="1">The sequence shown here is derived from an EMBL/GenBank/DDBJ whole genome shotgun (WGS) entry which is preliminary data.</text>
</comment>